<evidence type="ECO:0000313" key="1">
    <source>
        <dbReference type="EMBL" id="MBY0098145.1"/>
    </source>
</evidence>
<dbReference type="Proteomes" id="UP000769780">
    <property type="component" value="Unassembled WGS sequence"/>
</dbReference>
<reference evidence="1 2" key="1">
    <citation type="submission" date="2020-07" db="EMBL/GenBank/DDBJ databases">
        <title>Fungal Genomes of the International Space Station.</title>
        <authorList>
            <person name="Seuylemezian A."/>
            <person name="Singh N.K."/>
            <person name="Wood J."/>
            <person name="Venkateswaran K."/>
        </authorList>
    </citation>
    <scope>NUCLEOTIDE SEQUENCE [LARGE SCALE GENOMIC DNA]</scope>
    <source>
        <strain evidence="1 2">PL-B2</strain>
    </source>
</reference>
<organism evidence="1 2">
    <name type="scientific">Mesobacillus maritimus</name>
    <dbReference type="NCBI Taxonomy" id="1643336"/>
    <lineage>
        <taxon>Bacteria</taxon>
        <taxon>Bacillati</taxon>
        <taxon>Bacillota</taxon>
        <taxon>Bacilli</taxon>
        <taxon>Bacillales</taxon>
        <taxon>Bacillaceae</taxon>
        <taxon>Mesobacillus</taxon>
    </lineage>
</organism>
<dbReference type="EMBL" id="JACWFH010000019">
    <property type="protein sequence ID" value="MBY0098145.1"/>
    <property type="molecule type" value="Genomic_DNA"/>
</dbReference>
<proteinExistence type="predicted"/>
<protein>
    <submittedName>
        <fullName evidence="1">Uncharacterized protein</fullName>
    </submittedName>
</protein>
<gene>
    <name evidence="1" type="ORF">H0185_15200</name>
</gene>
<sequence>METYAILTLGNQLNLFDDLYHIAQELKYKAPQINWIVGEEKILQSDNKYVAQLCIKVPIAQLEAAKYLYSLIIDSKENEFLHNQVIRVLEENLAYLARFCSIPVEYQDVEECLSKLSTILSELYTIATQLPKGINLHLNRTEDEAYEPFPRTWFVNMPHYEKKVQQIQENICFIFNKNAKFNLISEEENSLFTAGMVFQTYQSFHDQEGWGIRLVETLKLIHHLKHLLEKKDEPAEHSTKERATLWIKELIANADLLEKHKVIDYEQLTLFEFDDQNLFSFPLMGFADEPSIYVQPTMDGIQFGYHSIYWEGHEPIPTLMKKQLLSWESLASLPHEQQEEQVVEVLLKTITSRKRQYQTCQFCGEKVSPEHLFNKKTCHGCATEHFGVVY</sequence>
<keyword evidence="2" id="KW-1185">Reference proteome</keyword>
<name>A0ABS7K7P5_9BACI</name>
<comment type="caution">
    <text evidence="1">The sequence shown here is derived from an EMBL/GenBank/DDBJ whole genome shotgun (WGS) entry which is preliminary data.</text>
</comment>
<accession>A0ABS7K7P5</accession>
<evidence type="ECO:0000313" key="2">
    <source>
        <dbReference type="Proteomes" id="UP000769780"/>
    </source>
</evidence>
<dbReference type="RefSeq" id="WP_221874365.1">
    <property type="nucleotide sequence ID" value="NZ_JACWFH010000019.1"/>
</dbReference>